<protein>
    <recommendedName>
        <fullName evidence="2">CCR4-NOT transcription complex subunit 10</fullName>
    </recommendedName>
</protein>
<comment type="subcellular location">
    <subcellularLocation>
        <location evidence="2">Cytoplasm</location>
    </subcellularLocation>
    <subcellularLocation>
        <location evidence="2">Nucleus</location>
    </subcellularLocation>
</comment>
<comment type="similarity">
    <text evidence="1 2">Belongs to the CNOT10 family.</text>
</comment>
<dbReference type="GO" id="GO:0030014">
    <property type="term" value="C:CCR4-NOT complex"/>
    <property type="evidence" value="ECO:0000318"/>
    <property type="project" value="GO_Central"/>
</dbReference>
<dbReference type="SUPFAM" id="SSF48452">
    <property type="entry name" value="TPR-like"/>
    <property type="match status" value="1"/>
</dbReference>
<organism evidence="4 5">
    <name type="scientific">Ciona intestinalis</name>
    <name type="common">Transparent sea squirt</name>
    <name type="synonym">Ascidia intestinalis</name>
    <dbReference type="NCBI Taxonomy" id="7719"/>
    <lineage>
        <taxon>Eukaryota</taxon>
        <taxon>Metazoa</taxon>
        <taxon>Chordata</taxon>
        <taxon>Tunicata</taxon>
        <taxon>Ascidiacea</taxon>
        <taxon>Phlebobranchia</taxon>
        <taxon>Cionidae</taxon>
        <taxon>Ciona</taxon>
    </lineage>
</organism>
<evidence type="ECO:0000313" key="4">
    <source>
        <dbReference type="Ensembl" id="ENSCINP00000000705.3"/>
    </source>
</evidence>
<keyword evidence="2" id="KW-0805">Transcription regulation</keyword>
<dbReference type="InterPro" id="IPR011990">
    <property type="entry name" value="TPR-like_helical_dom_sf"/>
</dbReference>
<evidence type="ECO:0000313" key="5">
    <source>
        <dbReference type="Proteomes" id="UP000008144"/>
    </source>
</evidence>
<reference evidence="4" key="2">
    <citation type="submission" date="2025-08" db="UniProtKB">
        <authorList>
            <consortium name="Ensembl"/>
        </authorList>
    </citation>
    <scope>IDENTIFICATION</scope>
</reference>
<dbReference type="PANTHER" id="PTHR12979:SF5">
    <property type="entry name" value="CCR4-NOT TRANSCRIPTION COMPLEX SUBUNIT 10"/>
    <property type="match status" value="1"/>
</dbReference>
<dbReference type="GO" id="GO:0006402">
    <property type="term" value="P:mRNA catabolic process"/>
    <property type="evidence" value="ECO:0000318"/>
    <property type="project" value="GO_Central"/>
</dbReference>
<dbReference type="GeneTree" id="ENSGT00390000001827"/>
<keyword evidence="2" id="KW-0943">RNA-mediated gene silencing</keyword>
<dbReference type="GO" id="GO:0005737">
    <property type="term" value="C:cytoplasm"/>
    <property type="evidence" value="ECO:0007669"/>
    <property type="project" value="UniProtKB-SubCell"/>
</dbReference>
<sequence>VVAHHSGSLGLEGHESCGQCTPCSEDEQQLATNAHNFFKQNQFDSALGLLKKLNKTHSNDVCLLHNRALTEFCKSGKTKSIEFRRTLSKKALQQSHKDDEDLVIKGEKANHATLHYNQALLLFNIHQYSEAEIILEKLLQNLDVSDEKFHLSVVLLLVECYLINCNTVKAVTLMYLADEQFLIAGSNNNKTKFSNVTLSVKQTLGELSPNQLESLRNYIPQLKACCYLKQRSIKACKREIKVLTTTTSSNQQQTPNVPNITTVFLKSNFEYVRCNYHKAYKLLGSSPNMGERQQNISAMLDNNLAVIYSSMGKYHLGNFYMEKSLKENESWLNTSLKQHNNNNGGGNKANSFPISILHMNKRYELLYNRGIQLLHGGDPTSAFDCFITTASVYHTNPRLWLRLAECCIHKYTNQHESEDSPKRKTPTRCFNKVGSSVHRKVVVCSNPSHAITAGRTSNTTSATPTMEFAFICLSNALIIMEREMKHGGCLQVSVLRVVGSNPSDDSLNYHNKTHNEVKILEEKLSDVTIACLPSPPVVGTRICYLYASILCNSAFVALHLGNASVALQHAACVLNLPKIYGSHRYLANMYAGEALVVLDRISEAIQHLQVDKITNVSCAVAESGKRSPLSAICLIDNPKHPYPPNTATAHAHMMLNLAACHCLRSENEKSIKLLQQAANLIPGKSPNQGLMLAVYLNLSSGNINKAVQILQHNDPLLKFDQPLSDRPGSMASHGDNHVTGVTHVASVTHK</sequence>
<dbReference type="OMA" id="PECSRMY"/>
<dbReference type="GO" id="GO:0031047">
    <property type="term" value="P:regulatory ncRNA-mediated gene silencing"/>
    <property type="evidence" value="ECO:0007669"/>
    <property type="project" value="UniProtKB-UniRule"/>
</dbReference>
<proteinExistence type="inferred from homology"/>
<dbReference type="InParanoid" id="F6SF30"/>
<dbReference type="GO" id="GO:0005634">
    <property type="term" value="C:nucleus"/>
    <property type="evidence" value="ECO:0007669"/>
    <property type="project" value="UniProtKB-SubCell"/>
</dbReference>
<evidence type="ECO:0000256" key="1">
    <source>
        <dbReference type="ARBA" id="ARBA00010080"/>
    </source>
</evidence>
<evidence type="ECO:0000259" key="3">
    <source>
        <dbReference type="Pfam" id="PF10589"/>
    </source>
</evidence>
<dbReference type="AlphaFoldDB" id="F6SF30"/>
<dbReference type="SMART" id="SM00028">
    <property type="entry name" value="TPR"/>
    <property type="match status" value="3"/>
</dbReference>
<dbReference type="InterPro" id="IPR039740">
    <property type="entry name" value="CNOT10"/>
</dbReference>
<dbReference type="HOGENOM" id="CLU_013100_0_0_1"/>
<dbReference type="Pfam" id="PF10589">
    <property type="entry name" value="NADH_4Fe-4S"/>
    <property type="match status" value="1"/>
</dbReference>
<keyword evidence="2" id="KW-0963">Cytoplasm</keyword>
<name>F6SF30_CIOIN</name>
<dbReference type="Proteomes" id="UP000008144">
    <property type="component" value="Unassembled WGS sequence"/>
</dbReference>
<dbReference type="Gene3D" id="1.25.40.10">
    <property type="entry name" value="Tetratricopeptide repeat domain"/>
    <property type="match status" value="2"/>
</dbReference>
<dbReference type="STRING" id="7719.ENSCINP00000000705"/>
<dbReference type="Ensembl" id="ENSCINT00000000705.3">
    <property type="protein sequence ID" value="ENSCINP00000000705.3"/>
    <property type="gene ID" value="ENSCING00000000385.3"/>
</dbReference>
<evidence type="ECO:0000256" key="2">
    <source>
        <dbReference type="RuleBase" id="RU367083"/>
    </source>
</evidence>
<dbReference type="PANTHER" id="PTHR12979">
    <property type="entry name" value="CCR4-NOT TRANSCRIPTION COMPLEX SUBUNIT 10"/>
    <property type="match status" value="1"/>
</dbReference>
<keyword evidence="2" id="KW-0810">Translation regulation</keyword>
<dbReference type="GO" id="GO:0051539">
    <property type="term" value="F:4 iron, 4 sulfur cluster binding"/>
    <property type="evidence" value="ECO:0007669"/>
    <property type="project" value="InterPro"/>
</dbReference>
<dbReference type="InterPro" id="IPR019575">
    <property type="entry name" value="Nuop51_4Fe4S-bd"/>
</dbReference>
<dbReference type="SUPFAM" id="SSF81901">
    <property type="entry name" value="HCP-like"/>
    <property type="match status" value="1"/>
</dbReference>
<dbReference type="GO" id="GO:0017148">
    <property type="term" value="P:negative regulation of translation"/>
    <property type="evidence" value="ECO:0000318"/>
    <property type="project" value="GO_Central"/>
</dbReference>
<dbReference type="InterPro" id="IPR019734">
    <property type="entry name" value="TPR_rpt"/>
</dbReference>
<feature type="domain" description="NADH-ubiquinone oxidoreductase 51kDa subunit iron-sulphur binding" evidence="3">
    <location>
        <begin position="14"/>
        <end position="65"/>
    </location>
</feature>
<reference evidence="4" key="3">
    <citation type="submission" date="2025-09" db="UniProtKB">
        <authorList>
            <consortium name="Ensembl"/>
        </authorList>
    </citation>
    <scope>IDENTIFICATION</scope>
</reference>
<reference evidence="5" key="1">
    <citation type="journal article" date="2002" name="Science">
        <title>The draft genome of Ciona intestinalis: insights into chordate and vertebrate origins.</title>
        <authorList>
            <person name="Dehal P."/>
            <person name="Satou Y."/>
            <person name="Campbell R.K."/>
            <person name="Chapman J."/>
            <person name="Degnan B."/>
            <person name="De Tomaso A."/>
            <person name="Davidson B."/>
            <person name="Di Gregorio A."/>
            <person name="Gelpke M."/>
            <person name="Goodstein D.M."/>
            <person name="Harafuji N."/>
            <person name="Hastings K.E."/>
            <person name="Ho I."/>
            <person name="Hotta K."/>
            <person name="Huang W."/>
            <person name="Kawashima T."/>
            <person name="Lemaire P."/>
            <person name="Martinez D."/>
            <person name="Meinertzhagen I.A."/>
            <person name="Necula S."/>
            <person name="Nonaka M."/>
            <person name="Putnam N."/>
            <person name="Rash S."/>
            <person name="Saiga H."/>
            <person name="Satake M."/>
            <person name="Terry A."/>
            <person name="Yamada L."/>
            <person name="Wang H.G."/>
            <person name="Awazu S."/>
            <person name="Azumi K."/>
            <person name="Boore J."/>
            <person name="Branno M."/>
            <person name="Chin-Bow S."/>
            <person name="DeSantis R."/>
            <person name="Doyle S."/>
            <person name="Francino P."/>
            <person name="Keys D.N."/>
            <person name="Haga S."/>
            <person name="Hayashi H."/>
            <person name="Hino K."/>
            <person name="Imai K.S."/>
            <person name="Inaba K."/>
            <person name="Kano S."/>
            <person name="Kobayashi K."/>
            <person name="Kobayashi M."/>
            <person name="Lee B.I."/>
            <person name="Makabe K.W."/>
            <person name="Manohar C."/>
            <person name="Matassi G."/>
            <person name="Medina M."/>
            <person name="Mochizuki Y."/>
            <person name="Mount S."/>
            <person name="Morishita T."/>
            <person name="Miura S."/>
            <person name="Nakayama A."/>
            <person name="Nishizaka S."/>
            <person name="Nomoto H."/>
            <person name="Ohta F."/>
            <person name="Oishi K."/>
            <person name="Rigoutsos I."/>
            <person name="Sano M."/>
            <person name="Sasaki A."/>
            <person name="Sasakura Y."/>
            <person name="Shoguchi E."/>
            <person name="Shin-i T."/>
            <person name="Spagnuolo A."/>
            <person name="Stainier D."/>
            <person name="Suzuki M.M."/>
            <person name="Tassy O."/>
            <person name="Takatori N."/>
            <person name="Tokuoka M."/>
            <person name="Yagi K."/>
            <person name="Yoshizaki F."/>
            <person name="Wada S."/>
            <person name="Zhang C."/>
            <person name="Hyatt P.D."/>
            <person name="Larimer F."/>
            <person name="Detter C."/>
            <person name="Doggett N."/>
            <person name="Glavina T."/>
            <person name="Hawkins T."/>
            <person name="Richardson P."/>
            <person name="Lucas S."/>
            <person name="Kohara Y."/>
            <person name="Levine M."/>
            <person name="Satoh N."/>
            <person name="Rokhsar D.S."/>
        </authorList>
    </citation>
    <scope>NUCLEOTIDE SEQUENCE [LARGE SCALE GENOMIC DNA]</scope>
</reference>
<keyword evidence="2" id="KW-0539">Nucleus</keyword>
<accession>F6SF30</accession>
<dbReference type="FunCoup" id="F6SF30">
    <property type="interactions" value="656"/>
</dbReference>
<keyword evidence="2" id="KW-0804">Transcription</keyword>
<comment type="function">
    <text evidence="2">Component of the CCR4-NOT complex which is one of the major cellular mRNA deadenylases and is linked to various cellular processes including bulk mRNA degradation, miRNA-mediated repression, translational repression during translational initiation and general transcription regulation.</text>
</comment>
<keyword evidence="5" id="KW-1185">Reference proteome</keyword>